<accession>A0A8W8JME1</accession>
<sequence>MAIAKRFGITKSSAARGKPARKRPAASVSAERQPAQSSKRRHTGRSTANPVPAVEDNIKAVSNSAPATNEATDAVCTPNLDSASVNGPGSSIQGSSAGNEVASIYDSLGANVSESVKQKKVNGDFID</sequence>
<organism evidence="2 3">
    <name type="scientific">Magallana gigas</name>
    <name type="common">Pacific oyster</name>
    <name type="synonym">Crassostrea gigas</name>
    <dbReference type="NCBI Taxonomy" id="29159"/>
    <lineage>
        <taxon>Eukaryota</taxon>
        <taxon>Metazoa</taxon>
        <taxon>Spiralia</taxon>
        <taxon>Lophotrochozoa</taxon>
        <taxon>Mollusca</taxon>
        <taxon>Bivalvia</taxon>
        <taxon>Autobranchia</taxon>
        <taxon>Pteriomorphia</taxon>
        <taxon>Ostreida</taxon>
        <taxon>Ostreoidea</taxon>
        <taxon>Ostreidae</taxon>
        <taxon>Magallana</taxon>
    </lineage>
</organism>
<keyword evidence="3" id="KW-1185">Reference proteome</keyword>
<feature type="compositionally biased region" description="Polar residues" evidence="1">
    <location>
        <begin position="79"/>
        <end position="98"/>
    </location>
</feature>
<name>A0A8W8JME1_MAGGI</name>
<evidence type="ECO:0000313" key="2">
    <source>
        <dbReference type="EnsemblMetazoa" id="G19494.1:cds"/>
    </source>
</evidence>
<protein>
    <submittedName>
        <fullName evidence="2">Uncharacterized protein</fullName>
    </submittedName>
</protein>
<dbReference type="AlphaFoldDB" id="A0A8W8JME1"/>
<feature type="region of interest" description="Disordered" evidence="1">
    <location>
        <begin position="1"/>
        <end position="98"/>
    </location>
</feature>
<proteinExistence type="predicted"/>
<evidence type="ECO:0000313" key="3">
    <source>
        <dbReference type="Proteomes" id="UP000005408"/>
    </source>
</evidence>
<dbReference type="Proteomes" id="UP000005408">
    <property type="component" value="Unassembled WGS sequence"/>
</dbReference>
<evidence type="ECO:0000256" key="1">
    <source>
        <dbReference type="SAM" id="MobiDB-lite"/>
    </source>
</evidence>
<reference evidence="2" key="1">
    <citation type="submission" date="2022-08" db="UniProtKB">
        <authorList>
            <consortium name="EnsemblMetazoa"/>
        </authorList>
    </citation>
    <scope>IDENTIFICATION</scope>
    <source>
        <strain evidence="2">05x7-T-G4-1.051#20</strain>
    </source>
</reference>
<dbReference type="EnsemblMetazoa" id="G19494.1">
    <property type="protein sequence ID" value="G19494.1:cds"/>
    <property type="gene ID" value="G19494"/>
</dbReference>
<feature type="compositionally biased region" description="Polar residues" evidence="1">
    <location>
        <begin position="60"/>
        <end position="71"/>
    </location>
</feature>